<protein>
    <submittedName>
        <fullName evidence="2">GNAT family N-acetyltransferase</fullName>
    </submittedName>
</protein>
<dbReference type="Pfam" id="PF00583">
    <property type="entry name" value="Acetyltransf_1"/>
    <property type="match status" value="1"/>
</dbReference>
<dbReference type="PROSITE" id="PS51186">
    <property type="entry name" value="GNAT"/>
    <property type="match status" value="1"/>
</dbReference>
<name>A0ABS1ES47_9CLOT</name>
<comment type="caution">
    <text evidence="2">The sequence shown here is derived from an EMBL/GenBank/DDBJ whole genome shotgun (WGS) entry which is preliminary data.</text>
</comment>
<dbReference type="SUPFAM" id="SSF55729">
    <property type="entry name" value="Acyl-CoA N-acyltransferases (Nat)"/>
    <property type="match status" value="1"/>
</dbReference>
<dbReference type="InterPro" id="IPR016181">
    <property type="entry name" value="Acyl_CoA_acyltransferase"/>
</dbReference>
<dbReference type="Gene3D" id="3.40.630.30">
    <property type="match status" value="1"/>
</dbReference>
<sequence length="165" mass="19297">MNLKEVALERVTIDSKAKLENLTSLYLHDLSEFADDLKINKDGKFEYEGLELYFKSEDLNPFFITYRGEVAGFVLFNTGKYAPKDINYVVHELFVLKSFRNKGMANEAIKILMDTYKGKYKVVQISTNKLAAKFWMKFYENQGIKYIETKEKDDDLEINVQIFNV</sequence>
<reference evidence="3" key="1">
    <citation type="submission" date="2021-01" db="EMBL/GenBank/DDBJ databases">
        <title>Genome public.</title>
        <authorList>
            <person name="Liu C."/>
            <person name="Sun Q."/>
        </authorList>
    </citation>
    <scope>NUCLEOTIDE SEQUENCE [LARGE SCALE GENOMIC DNA]</scope>
    <source>
        <strain evidence="3">YIM B02505</strain>
    </source>
</reference>
<dbReference type="InterPro" id="IPR000182">
    <property type="entry name" value="GNAT_dom"/>
</dbReference>
<keyword evidence="3" id="KW-1185">Reference proteome</keyword>
<gene>
    <name evidence="2" type="ORF">JHL18_16440</name>
</gene>
<dbReference type="EMBL" id="JAENHN010000046">
    <property type="protein sequence ID" value="MBK1812213.1"/>
    <property type="molecule type" value="Genomic_DNA"/>
</dbReference>
<evidence type="ECO:0000259" key="1">
    <source>
        <dbReference type="PROSITE" id="PS51186"/>
    </source>
</evidence>
<dbReference type="Proteomes" id="UP000596739">
    <property type="component" value="Unassembled WGS sequence"/>
</dbReference>
<proteinExistence type="predicted"/>
<evidence type="ECO:0000313" key="2">
    <source>
        <dbReference type="EMBL" id="MBK1812213.1"/>
    </source>
</evidence>
<feature type="domain" description="N-acetyltransferase" evidence="1">
    <location>
        <begin position="17"/>
        <end position="161"/>
    </location>
</feature>
<accession>A0ABS1ES47</accession>
<evidence type="ECO:0000313" key="3">
    <source>
        <dbReference type="Proteomes" id="UP000596739"/>
    </source>
</evidence>
<dbReference type="CDD" id="cd04301">
    <property type="entry name" value="NAT_SF"/>
    <property type="match status" value="1"/>
</dbReference>
<dbReference type="RefSeq" id="WP_200271197.1">
    <property type="nucleotide sequence ID" value="NZ_JAENHN010000046.1"/>
</dbReference>
<organism evidence="2 3">
    <name type="scientific">Clostridium yunnanense</name>
    <dbReference type="NCBI Taxonomy" id="2800325"/>
    <lineage>
        <taxon>Bacteria</taxon>
        <taxon>Bacillati</taxon>
        <taxon>Bacillota</taxon>
        <taxon>Clostridia</taxon>
        <taxon>Eubacteriales</taxon>
        <taxon>Clostridiaceae</taxon>
        <taxon>Clostridium</taxon>
    </lineage>
</organism>